<gene>
    <name evidence="1" type="ORF">LO744_11785</name>
</gene>
<dbReference type="AlphaFoldDB" id="A0A9Q3YW31"/>
<sequence length="56" mass="6139">MNDGKKTSALESGKLCTVSGEYEKVGSITTIVFLSRGDVMPEYCGKKVKWILVRKG</sequence>
<evidence type="ECO:0000313" key="2">
    <source>
        <dbReference type="Proteomes" id="UP001108025"/>
    </source>
</evidence>
<protein>
    <submittedName>
        <fullName evidence="1">Uncharacterized protein</fullName>
    </submittedName>
</protein>
<accession>A0A9Q3YW31</accession>
<comment type="caution">
    <text evidence="1">The sequence shown here is derived from an EMBL/GenBank/DDBJ whole genome shotgun (WGS) entry which is preliminary data.</text>
</comment>
<name>A0A9Q3YW31_9FLAO</name>
<dbReference type="EMBL" id="JAJNAY010000001">
    <property type="protein sequence ID" value="MCD1117538.1"/>
    <property type="molecule type" value="Genomic_DNA"/>
</dbReference>
<dbReference type="RefSeq" id="WP_230669490.1">
    <property type="nucleotide sequence ID" value="NZ_JAJNAY010000001.1"/>
</dbReference>
<dbReference type="Proteomes" id="UP001108025">
    <property type="component" value="Unassembled WGS sequence"/>
</dbReference>
<keyword evidence="2" id="KW-1185">Reference proteome</keyword>
<proteinExistence type="predicted"/>
<reference evidence="1" key="1">
    <citation type="submission" date="2021-11" db="EMBL/GenBank/DDBJ databases">
        <title>Description of novel Chryseobacterium species.</title>
        <authorList>
            <person name="Saticioglu I.B."/>
            <person name="Ay H."/>
            <person name="Altun S."/>
            <person name="Duman M."/>
        </authorList>
    </citation>
    <scope>NUCLEOTIDE SEQUENCE</scope>
    <source>
        <strain evidence="1">C-17</strain>
    </source>
</reference>
<evidence type="ECO:0000313" key="1">
    <source>
        <dbReference type="EMBL" id="MCD1117538.1"/>
    </source>
</evidence>
<organism evidence="1 2">
    <name type="scientific">Chryseobacterium turcicum</name>
    <dbReference type="NCBI Taxonomy" id="2898076"/>
    <lineage>
        <taxon>Bacteria</taxon>
        <taxon>Pseudomonadati</taxon>
        <taxon>Bacteroidota</taxon>
        <taxon>Flavobacteriia</taxon>
        <taxon>Flavobacteriales</taxon>
        <taxon>Weeksellaceae</taxon>
        <taxon>Chryseobacterium group</taxon>
        <taxon>Chryseobacterium</taxon>
    </lineage>
</organism>